<gene>
    <name evidence="1" type="ORF">BG845_01078</name>
</gene>
<evidence type="ECO:0000313" key="2">
    <source>
        <dbReference type="Proteomes" id="UP000194360"/>
    </source>
</evidence>
<name>A0A1Y2N6W4_PSEAH</name>
<dbReference type="Proteomes" id="UP000194360">
    <property type="component" value="Unassembled WGS sequence"/>
</dbReference>
<reference evidence="1 2" key="1">
    <citation type="submission" date="2016-09" db="EMBL/GenBank/DDBJ databases">
        <title>Pseudonocardia autotrophica DSM535, a candidate organism with high potential of specific P450 cytochromes.</title>
        <authorList>
            <person name="Grumaz C."/>
            <person name="Vainshtein Y."/>
            <person name="Kirstahler P."/>
            <person name="Sohn K."/>
        </authorList>
    </citation>
    <scope>NUCLEOTIDE SEQUENCE [LARGE SCALE GENOMIC DNA]</scope>
    <source>
        <strain evidence="1 2">DSM 535</strain>
    </source>
</reference>
<dbReference type="RefSeq" id="WP_269462855.1">
    <property type="nucleotide sequence ID" value="NZ_AP018920.1"/>
</dbReference>
<dbReference type="EMBL" id="MIGB01000004">
    <property type="protein sequence ID" value="OSY42837.1"/>
    <property type="molecule type" value="Genomic_DNA"/>
</dbReference>
<sequence>MNVQDTPHDRIAPGAVDTAAPAHRFRTGRIVPVTAGGAAEGSF</sequence>
<proteinExistence type="predicted"/>
<protein>
    <submittedName>
        <fullName evidence="1">Uncharacterized protein</fullName>
    </submittedName>
</protein>
<dbReference type="AlphaFoldDB" id="A0A1Y2N6W4"/>
<accession>A0A1Y2N6W4</accession>
<comment type="caution">
    <text evidence="1">The sequence shown here is derived from an EMBL/GenBank/DDBJ whole genome shotgun (WGS) entry which is preliminary data.</text>
</comment>
<evidence type="ECO:0000313" key="1">
    <source>
        <dbReference type="EMBL" id="OSY42837.1"/>
    </source>
</evidence>
<keyword evidence="2" id="KW-1185">Reference proteome</keyword>
<organism evidence="1 2">
    <name type="scientific">Pseudonocardia autotrophica</name>
    <name type="common">Amycolata autotrophica</name>
    <name type="synonym">Nocardia autotrophica</name>
    <dbReference type="NCBI Taxonomy" id="2074"/>
    <lineage>
        <taxon>Bacteria</taxon>
        <taxon>Bacillati</taxon>
        <taxon>Actinomycetota</taxon>
        <taxon>Actinomycetes</taxon>
        <taxon>Pseudonocardiales</taxon>
        <taxon>Pseudonocardiaceae</taxon>
        <taxon>Pseudonocardia</taxon>
    </lineage>
</organism>